<dbReference type="SMART" id="SM01343">
    <property type="entry name" value="FATC"/>
    <property type="match status" value="1"/>
</dbReference>
<name>A0A8K0JYW3_LADFU</name>
<accession>A0A8K0JYW3</accession>
<feature type="domain" description="FATC" evidence="1">
    <location>
        <begin position="105"/>
        <end position="137"/>
    </location>
</feature>
<proteinExistence type="predicted"/>
<dbReference type="Pfam" id="PF02260">
    <property type="entry name" value="FATC"/>
    <property type="match status" value="1"/>
</dbReference>
<sequence length="137" mass="15755">MLRRHDIILSVMTVMVKEPFLDWLINFRMDHGIGKSTELVGSCNWNPKEIIRIAQRKFIGGVNPARITMELLDVRINDDALLKERIKDVVRGDLNHNIRTVLGYEGLSCEQQVSCLIDMATDYHILGKALINWEPKL</sequence>
<evidence type="ECO:0000259" key="1">
    <source>
        <dbReference type="PROSITE" id="PS51190"/>
    </source>
</evidence>
<keyword evidence="3" id="KW-1185">Reference proteome</keyword>
<gene>
    <name evidence="2" type="ORF">J437_LFUL004296</name>
</gene>
<evidence type="ECO:0000313" key="2">
    <source>
        <dbReference type="EMBL" id="KAG8224340.1"/>
    </source>
</evidence>
<dbReference type="PROSITE" id="PS51190">
    <property type="entry name" value="FATC"/>
    <property type="match status" value="1"/>
</dbReference>
<reference evidence="2" key="2">
    <citation type="submission" date="2017-10" db="EMBL/GenBank/DDBJ databases">
        <title>Ladona fulva Genome sequencing and assembly.</title>
        <authorList>
            <person name="Murali S."/>
            <person name="Richards S."/>
            <person name="Bandaranaike D."/>
            <person name="Bellair M."/>
            <person name="Blankenburg K."/>
            <person name="Chao H."/>
            <person name="Dinh H."/>
            <person name="Doddapaneni H."/>
            <person name="Dugan-Rocha S."/>
            <person name="Elkadiri S."/>
            <person name="Gnanaolivu R."/>
            <person name="Hernandez B."/>
            <person name="Skinner E."/>
            <person name="Javaid M."/>
            <person name="Lee S."/>
            <person name="Li M."/>
            <person name="Ming W."/>
            <person name="Munidasa M."/>
            <person name="Muniz J."/>
            <person name="Nguyen L."/>
            <person name="Hughes D."/>
            <person name="Osuji N."/>
            <person name="Pu L.-L."/>
            <person name="Puazo M."/>
            <person name="Qu C."/>
            <person name="Quiroz J."/>
            <person name="Raj R."/>
            <person name="Weissenberger G."/>
            <person name="Xin Y."/>
            <person name="Zou X."/>
            <person name="Han Y."/>
            <person name="Worley K."/>
            <person name="Muzny D."/>
            <person name="Gibbs R."/>
        </authorList>
    </citation>
    <scope>NUCLEOTIDE SEQUENCE</scope>
    <source>
        <strain evidence="2">Sampled in the wild</strain>
    </source>
</reference>
<comment type="caution">
    <text evidence="2">The sequence shown here is derived from an EMBL/GenBank/DDBJ whole genome shotgun (WGS) entry which is preliminary data.</text>
</comment>
<organism evidence="2 3">
    <name type="scientific">Ladona fulva</name>
    <name type="common">Scarce chaser dragonfly</name>
    <name type="synonym">Libellula fulva</name>
    <dbReference type="NCBI Taxonomy" id="123851"/>
    <lineage>
        <taxon>Eukaryota</taxon>
        <taxon>Metazoa</taxon>
        <taxon>Ecdysozoa</taxon>
        <taxon>Arthropoda</taxon>
        <taxon>Hexapoda</taxon>
        <taxon>Insecta</taxon>
        <taxon>Pterygota</taxon>
        <taxon>Palaeoptera</taxon>
        <taxon>Odonata</taxon>
        <taxon>Epiprocta</taxon>
        <taxon>Anisoptera</taxon>
        <taxon>Libelluloidea</taxon>
        <taxon>Libellulidae</taxon>
        <taxon>Ladona</taxon>
    </lineage>
</organism>
<dbReference type="AlphaFoldDB" id="A0A8K0JYW3"/>
<evidence type="ECO:0000313" key="3">
    <source>
        <dbReference type="Proteomes" id="UP000792457"/>
    </source>
</evidence>
<dbReference type="OrthoDB" id="431717at2759"/>
<reference evidence="2" key="1">
    <citation type="submission" date="2013-04" db="EMBL/GenBank/DDBJ databases">
        <authorList>
            <person name="Qu J."/>
            <person name="Murali S.C."/>
            <person name="Bandaranaike D."/>
            <person name="Bellair M."/>
            <person name="Blankenburg K."/>
            <person name="Chao H."/>
            <person name="Dinh H."/>
            <person name="Doddapaneni H."/>
            <person name="Downs B."/>
            <person name="Dugan-Rocha S."/>
            <person name="Elkadiri S."/>
            <person name="Gnanaolivu R.D."/>
            <person name="Hernandez B."/>
            <person name="Javaid M."/>
            <person name="Jayaseelan J.C."/>
            <person name="Lee S."/>
            <person name="Li M."/>
            <person name="Ming W."/>
            <person name="Munidasa M."/>
            <person name="Muniz J."/>
            <person name="Nguyen L."/>
            <person name="Ongeri F."/>
            <person name="Osuji N."/>
            <person name="Pu L.-L."/>
            <person name="Puazo M."/>
            <person name="Qu C."/>
            <person name="Quiroz J."/>
            <person name="Raj R."/>
            <person name="Weissenberger G."/>
            <person name="Xin Y."/>
            <person name="Zou X."/>
            <person name="Han Y."/>
            <person name="Richards S."/>
            <person name="Worley K."/>
            <person name="Muzny D."/>
            <person name="Gibbs R."/>
        </authorList>
    </citation>
    <scope>NUCLEOTIDE SEQUENCE</scope>
    <source>
        <strain evidence="2">Sampled in the wild</strain>
    </source>
</reference>
<dbReference type="Proteomes" id="UP000792457">
    <property type="component" value="Unassembled WGS sequence"/>
</dbReference>
<dbReference type="InterPro" id="IPR003152">
    <property type="entry name" value="FATC_dom"/>
</dbReference>
<dbReference type="EMBL" id="KZ308192">
    <property type="protein sequence ID" value="KAG8224340.1"/>
    <property type="molecule type" value="Genomic_DNA"/>
</dbReference>
<protein>
    <recommendedName>
        <fullName evidence="1">FATC domain-containing protein</fullName>
    </recommendedName>
</protein>